<dbReference type="Proteomes" id="UP001491310">
    <property type="component" value="Unassembled WGS sequence"/>
</dbReference>
<organism evidence="9 10">
    <name type="scientific">Coccomyxa subellipsoidea</name>
    <dbReference type="NCBI Taxonomy" id="248742"/>
    <lineage>
        <taxon>Eukaryota</taxon>
        <taxon>Viridiplantae</taxon>
        <taxon>Chlorophyta</taxon>
        <taxon>core chlorophytes</taxon>
        <taxon>Trebouxiophyceae</taxon>
        <taxon>Trebouxiophyceae incertae sedis</taxon>
        <taxon>Coccomyxaceae</taxon>
        <taxon>Coccomyxa</taxon>
    </lineage>
</organism>
<dbReference type="PROSITE" id="PS50920">
    <property type="entry name" value="SOLCAR"/>
    <property type="match status" value="3"/>
</dbReference>
<keyword evidence="10" id="KW-1185">Reference proteome</keyword>
<sequence>MNKMDGKTPEEVDWSRLDKRKFLILGAGIFSGLTTCLFPLTVIKTRQMAVEGAPAGFKGAAQVARQILASDGVRGLYRGFGTVIIGVIPARGVYLTTLEATKSMSLETAARLAPSEAGQAGLSNLFAGAFASLVTQSVIVPIDVVSQRLMVAGSMGGPLISGRGVAAVAAVAPPRMNGVSMARHVIRTEGVLGLYRGFGMSVATFVPSSGIWWGSYGAFQKLVWHQEDRWRGISPERLPHGPGEVMAVQTCSALLAGLTSATLTNGLDVVKTRLQVAERVSGQERPTFRSVAAQLVREEGFRGFARGLLPRIANTALWGTCMVTAYEFLKRTCALPDPVDR</sequence>
<evidence type="ECO:0000256" key="3">
    <source>
        <dbReference type="ARBA" id="ARBA00022692"/>
    </source>
</evidence>
<evidence type="ECO:0000313" key="9">
    <source>
        <dbReference type="EMBL" id="KAK9908404.1"/>
    </source>
</evidence>
<dbReference type="Pfam" id="PF00153">
    <property type="entry name" value="Mito_carr"/>
    <property type="match status" value="3"/>
</dbReference>
<feature type="repeat" description="Solcar" evidence="6">
    <location>
        <begin position="119"/>
        <end position="222"/>
    </location>
</feature>
<evidence type="ECO:0000256" key="5">
    <source>
        <dbReference type="ARBA" id="ARBA00023136"/>
    </source>
</evidence>
<evidence type="ECO:0000256" key="4">
    <source>
        <dbReference type="ARBA" id="ARBA00022737"/>
    </source>
</evidence>
<evidence type="ECO:0000256" key="6">
    <source>
        <dbReference type="PROSITE-ProRule" id="PRU00282"/>
    </source>
</evidence>
<keyword evidence="3 6" id="KW-0812">Transmembrane</keyword>
<reference evidence="9 10" key="1">
    <citation type="journal article" date="2024" name="Nat. Commun.">
        <title>Phylogenomics reveals the evolutionary origins of lichenization in chlorophyte algae.</title>
        <authorList>
            <person name="Puginier C."/>
            <person name="Libourel C."/>
            <person name="Otte J."/>
            <person name="Skaloud P."/>
            <person name="Haon M."/>
            <person name="Grisel S."/>
            <person name="Petersen M."/>
            <person name="Berrin J.G."/>
            <person name="Delaux P.M."/>
            <person name="Dal Grande F."/>
            <person name="Keller J."/>
        </authorList>
    </citation>
    <scope>NUCLEOTIDE SEQUENCE [LARGE SCALE GENOMIC DNA]</scope>
    <source>
        <strain evidence="9 10">SAG 216-7</strain>
    </source>
</reference>
<dbReference type="SUPFAM" id="SSF103506">
    <property type="entry name" value="Mitochondrial carrier"/>
    <property type="match status" value="1"/>
</dbReference>
<evidence type="ECO:0008006" key="11">
    <source>
        <dbReference type="Google" id="ProtNLM"/>
    </source>
</evidence>
<evidence type="ECO:0000256" key="8">
    <source>
        <dbReference type="SAM" id="Phobius"/>
    </source>
</evidence>
<keyword evidence="8" id="KW-1133">Transmembrane helix</keyword>
<protein>
    <recommendedName>
        <fullName evidence="11">Mitochondrial carrier</fullName>
    </recommendedName>
</protein>
<evidence type="ECO:0000313" key="10">
    <source>
        <dbReference type="Proteomes" id="UP001491310"/>
    </source>
</evidence>
<comment type="caution">
    <text evidence="9">The sequence shown here is derived from an EMBL/GenBank/DDBJ whole genome shotgun (WGS) entry which is preliminary data.</text>
</comment>
<feature type="transmembrane region" description="Helical" evidence="8">
    <location>
        <begin position="21"/>
        <end position="40"/>
    </location>
</feature>
<evidence type="ECO:0000256" key="1">
    <source>
        <dbReference type="ARBA" id="ARBA00004141"/>
    </source>
</evidence>
<comment type="similarity">
    <text evidence="7">Belongs to the mitochondrial carrier (TC 2.A.29) family.</text>
</comment>
<dbReference type="PANTHER" id="PTHR46080">
    <property type="entry name" value="MITOCHONDRIAL SUBSTRATE CARRIER FAMILY PROTEIN J"/>
    <property type="match status" value="1"/>
</dbReference>
<evidence type="ECO:0000256" key="2">
    <source>
        <dbReference type="ARBA" id="ARBA00022448"/>
    </source>
</evidence>
<dbReference type="EMBL" id="JALJOT010000008">
    <property type="protein sequence ID" value="KAK9908404.1"/>
    <property type="molecule type" value="Genomic_DNA"/>
</dbReference>
<keyword evidence="5 6" id="KW-0472">Membrane</keyword>
<dbReference type="InterPro" id="IPR018108">
    <property type="entry name" value="MCP_transmembrane"/>
</dbReference>
<comment type="subcellular location">
    <subcellularLocation>
        <location evidence="1">Membrane</location>
        <topology evidence="1">Multi-pass membrane protein</topology>
    </subcellularLocation>
</comment>
<dbReference type="PANTHER" id="PTHR46080:SF3">
    <property type="entry name" value="MITOCHONDRIAL SUBSTRATE CARRIER FAMILY PROTEIN"/>
    <property type="match status" value="1"/>
</dbReference>
<dbReference type="InterPro" id="IPR002067">
    <property type="entry name" value="MCP"/>
</dbReference>
<feature type="repeat" description="Solcar" evidence="6">
    <location>
        <begin position="20"/>
        <end position="104"/>
    </location>
</feature>
<dbReference type="InterPro" id="IPR023395">
    <property type="entry name" value="MCP_dom_sf"/>
</dbReference>
<accession>A0ABR2YN74</accession>
<evidence type="ECO:0000256" key="7">
    <source>
        <dbReference type="RuleBase" id="RU000488"/>
    </source>
</evidence>
<dbReference type="PRINTS" id="PR00926">
    <property type="entry name" value="MITOCARRIER"/>
</dbReference>
<dbReference type="Gene3D" id="1.50.40.10">
    <property type="entry name" value="Mitochondrial carrier domain"/>
    <property type="match status" value="2"/>
</dbReference>
<keyword evidence="4" id="KW-0677">Repeat</keyword>
<feature type="repeat" description="Solcar" evidence="6">
    <location>
        <begin position="244"/>
        <end position="332"/>
    </location>
</feature>
<name>A0ABR2YN74_9CHLO</name>
<gene>
    <name evidence="9" type="ORF">WJX75_007432</name>
</gene>
<proteinExistence type="inferred from homology"/>
<keyword evidence="2 7" id="KW-0813">Transport</keyword>